<dbReference type="GeneID" id="66068100"/>
<feature type="domain" description="Nucleoporin Nup133/Nup155-like N-terminal" evidence="10">
    <location>
        <begin position="113"/>
        <end position="570"/>
    </location>
</feature>
<keyword evidence="4" id="KW-0509">mRNA transport</keyword>
<evidence type="ECO:0000256" key="3">
    <source>
        <dbReference type="ARBA" id="ARBA00022448"/>
    </source>
</evidence>
<gene>
    <name evidence="11" type="ORF">UV8b_07323</name>
</gene>
<feature type="compositionally biased region" description="Basic and acidic residues" evidence="8">
    <location>
        <begin position="70"/>
        <end position="90"/>
    </location>
</feature>
<reference evidence="11" key="1">
    <citation type="submission" date="2020-03" db="EMBL/GenBank/DDBJ databases">
        <title>A mixture of massive structural variations and highly conserved coding sequences in Ustilaginoidea virens genome.</title>
        <authorList>
            <person name="Zhang K."/>
            <person name="Zhao Z."/>
            <person name="Zhang Z."/>
            <person name="Li Y."/>
            <person name="Hsiang T."/>
            <person name="Sun W."/>
        </authorList>
    </citation>
    <scope>NUCLEOTIDE SEQUENCE</scope>
    <source>
        <strain evidence="11">UV-8b</strain>
    </source>
</reference>
<dbReference type="Gene3D" id="1.20.58.1380">
    <property type="match status" value="1"/>
</dbReference>
<dbReference type="GO" id="GO:0016973">
    <property type="term" value="P:poly(A)+ mRNA export from nucleus"/>
    <property type="evidence" value="ECO:0007669"/>
    <property type="project" value="TreeGrafter"/>
</dbReference>
<feature type="region of interest" description="Disordered" evidence="8">
    <location>
        <begin position="69"/>
        <end position="107"/>
    </location>
</feature>
<evidence type="ECO:0000256" key="8">
    <source>
        <dbReference type="SAM" id="MobiDB-lite"/>
    </source>
</evidence>
<feature type="domain" description="Nucleoporin Nup133/Nup155-like C-terminal" evidence="9">
    <location>
        <begin position="681"/>
        <end position="1337"/>
    </location>
</feature>
<dbReference type="Gene3D" id="2.130.10.10">
    <property type="entry name" value="YVTN repeat-like/Quinoprotein amine dehydrogenase"/>
    <property type="match status" value="1"/>
</dbReference>
<dbReference type="Proteomes" id="UP000027002">
    <property type="component" value="Chromosome 6"/>
</dbReference>
<dbReference type="PANTHER" id="PTHR13405">
    <property type="entry name" value="NUCLEAR PORE COMPLEX PROTEIN NUP133"/>
    <property type="match status" value="1"/>
</dbReference>
<evidence type="ECO:0000259" key="10">
    <source>
        <dbReference type="Pfam" id="PF08801"/>
    </source>
</evidence>
<protein>
    <recommendedName>
        <fullName evidence="13">Nuclear pore complex subunit Nup133</fullName>
    </recommendedName>
</protein>
<dbReference type="OrthoDB" id="103454at2759"/>
<dbReference type="Pfam" id="PF08801">
    <property type="entry name" value="Nucleoporin_N"/>
    <property type="match status" value="1"/>
</dbReference>
<dbReference type="FunFam" id="2.130.10.10:FF:001057">
    <property type="entry name" value="Nuclear pore complex subunit Nup133, putative"/>
    <property type="match status" value="1"/>
</dbReference>
<evidence type="ECO:0000256" key="1">
    <source>
        <dbReference type="ARBA" id="ARBA00004259"/>
    </source>
</evidence>
<keyword evidence="6" id="KW-0811">Translocation</keyword>
<dbReference type="EMBL" id="CP072758">
    <property type="protein sequence ID" value="QUC23082.1"/>
    <property type="molecule type" value="Genomic_DNA"/>
</dbReference>
<organism evidence="11 12">
    <name type="scientific">Ustilaginoidea virens</name>
    <name type="common">Rice false smut fungus</name>
    <name type="synonym">Villosiclava virens</name>
    <dbReference type="NCBI Taxonomy" id="1159556"/>
    <lineage>
        <taxon>Eukaryota</taxon>
        <taxon>Fungi</taxon>
        <taxon>Dikarya</taxon>
        <taxon>Ascomycota</taxon>
        <taxon>Pezizomycotina</taxon>
        <taxon>Sordariomycetes</taxon>
        <taxon>Hypocreomycetidae</taxon>
        <taxon>Hypocreales</taxon>
        <taxon>Clavicipitaceae</taxon>
        <taxon>Ustilaginoidea</taxon>
    </lineage>
</organism>
<dbReference type="GO" id="GO:0031080">
    <property type="term" value="C:nuclear pore outer ring"/>
    <property type="evidence" value="ECO:0007669"/>
    <property type="project" value="TreeGrafter"/>
</dbReference>
<dbReference type="SUPFAM" id="SSF117289">
    <property type="entry name" value="Nucleoporin domain"/>
    <property type="match status" value="1"/>
</dbReference>
<comment type="similarity">
    <text evidence="2">Belongs to the nucleoporin Nup133 family.</text>
</comment>
<dbReference type="KEGG" id="uvi:66068100"/>
<evidence type="ECO:0008006" key="13">
    <source>
        <dbReference type="Google" id="ProtNLM"/>
    </source>
</evidence>
<dbReference type="RefSeq" id="XP_043000755.1">
    <property type="nucleotide sequence ID" value="XM_043144820.1"/>
</dbReference>
<keyword evidence="5" id="KW-0653">Protein transport</keyword>
<evidence type="ECO:0000313" key="12">
    <source>
        <dbReference type="Proteomes" id="UP000027002"/>
    </source>
</evidence>
<dbReference type="GO" id="GO:0000972">
    <property type="term" value="P:transcription-dependent tethering of RNA polymerase II gene DNA at nuclear periphery"/>
    <property type="evidence" value="ECO:0007669"/>
    <property type="project" value="TreeGrafter"/>
</dbReference>
<sequence>MFNPSVADGGPATATRSRRRQRPKSTDSSVQQPKAKRQRLPLTEQTFVNPDAQPEMVEVAKADTIATLEPSKDVVSSDHPHHPVRKESNVRAKKSKHGDRAANKGDGSLVLTSTSAFTVSKLPALPDRIRTDWSGAQKSDIFAASGYALHLTATHAVIWAYNSTSQSPETFTFTLPSASNPTDPLPVACLVSPPASSTEPGLVVVMPGSGKVVFWESISSAATFAFIKKDRSGVEHFISGMSSGEKVIAITNAESAGFILTLNTGRLAYMSVRDGHGRPAISVQFLRTKLSPTSSSGGLLGSIRHAFSHLSLRGDVAAVRADRSSRVGERNIVALTSKGKLQAWRIHRGGHNELIGEADMRDRLVSALQENDPFSEDMPADSFEALDLTYVPKGLEPKYLQLSRLSDAIATDDALLQHLLLLVCLTRRSVSRYALAEVILTPRECQVGMIRPITSYSTPPAASDSSTTVRPRLHLPRPALVAFVVFDRAAVVASVAIPPESPDSQLQADNHILAPSFEDVVDFRQDNVHEVVGSGYEEVASTGHEENRSLRPKNKNPAVVLMVRGAGVMRIVTTDVDKFASEDPPQVSAKSKLEQAVFFGAKKDNPLLFGKRQDIEFSNDQIGEAALRVSQEILSSTTAFLSTLPASLEDNLCARSNALERLILHLDMIGADLDRKTRWNLLFNAEKMHVAGLLWKRHEAFTAARPVDDKKSLIGLIVEFIHQDQKTNPVASSGEVDRVRHWFVNDVFRLEIFVAWAYEVIKVLYKDNLLDDVKVTAMMSEAMEVNIAAQVGAHEFRRRNLSLYGLGDEQLRMGILRDGHYKGMAEPWTGCAYVANNIKRLSDLCDQWYKKHEQIRDGCKEPNLPDPAIIRKIFDELPVLTDSMLTSVLEHARWGMANSDSNGSLADEYAKTYDADRHDKPIALARAGKWEQASAIAEKHGCLSALAVILLEHIEILETGLGEPGLSAAQVKSLKNLRQAKKTQLEDSFSRYGEPFAFPLYEGLLEKHGVEAVLEFDLDTLGFKTSFLRSRPELARISWIHDVEQERDVDHAANTLVELALKREDQVWKKKIELSLGKLALLAEAEAEAEAGSKDDARSLKVKSDDARREERLRLVDNELIMVRIQDQLHGQVAPSTHAAVDRAAALHFAVEAHSSNIPRRQRALLRLFAEGMEQLLDHQALSPMDLIDMLTLVSLKPEARDEIANPFWMALKVANNGCRPDEVKLAKRLVWRRLYVRDDWAKMNDTQLKDDREVVEQLAETELFAMLTDCIRYQDPRDPFRPMQPHEALGVFTEHLDRRFQGFAESERSKLLDAMNWEDKLLSQHMDKNRLADWVRATFDAAQIEVENTADEATRAGAAADQRASSLFGGGGGVTQALPAHAQS</sequence>
<keyword evidence="12" id="KW-1185">Reference proteome</keyword>
<keyword evidence="3" id="KW-0813">Transport</keyword>
<feature type="region of interest" description="Disordered" evidence="8">
    <location>
        <begin position="1"/>
        <end position="53"/>
    </location>
</feature>
<dbReference type="InterPro" id="IPR014908">
    <property type="entry name" value="Nucleoporin_Nup133/Nup155_N"/>
</dbReference>
<evidence type="ECO:0000256" key="4">
    <source>
        <dbReference type="ARBA" id="ARBA00022816"/>
    </source>
</evidence>
<dbReference type="GO" id="GO:0017056">
    <property type="term" value="F:structural constituent of nuclear pore"/>
    <property type="evidence" value="ECO:0007669"/>
    <property type="project" value="InterPro"/>
</dbReference>
<keyword evidence="7" id="KW-0539">Nucleus</keyword>
<evidence type="ECO:0000256" key="6">
    <source>
        <dbReference type="ARBA" id="ARBA00023010"/>
    </source>
</evidence>
<dbReference type="InterPro" id="IPR007187">
    <property type="entry name" value="Nucleoporin_Nup133/Nup155_C"/>
</dbReference>
<proteinExistence type="inferred from homology"/>
<evidence type="ECO:0000256" key="7">
    <source>
        <dbReference type="ARBA" id="ARBA00023242"/>
    </source>
</evidence>
<dbReference type="InterPro" id="IPR037624">
    <property type="entry name" value="Nup133-like"/>
</dbReference>
<name>A0A8E5HX45_USTVR</name>
<evidence type="ECO:0000313" key="11">
    <source>
        <dbReference type="EMBL" id="QUC23082.1"/>
    </source>
</evidence>
<evidence type="ECO:0000259" key="9">
    <source>
        <dbReference type="Pfam" id="PF03177"/>
    </source>
</evidence>
<dbReference type="Pfam" id="PF03177">
    <property type="entry name" value="Nucleoporin_C"/>
    <property type="match status" value="1"/>
</dbReference>
<accession>A0A8E5HX45</accession>
<evidence type="ECO:0000256" key="5">
    <source>
        <dbReference type="ARBA" id="ARBA00022927"/>
    </source>
</evidence>
<comment type="subcellular location">
    <subcellularLocation>
        <location evidence="1">Nucleus envelope</location>
    </subcellularLocation>
</comment>
<evidence type="ECO:0000256" key="2">
    <source>
        <dbReference type="ARBA" id="ARBA00005569"/>
    </source>
</evidence>
<dbReference type="PANTHER" id="PTHR13405:SF11">
    <property type="entry name" value="NUCLEAR PORE COMPLEX PROTEIN NUP133"/>
    <property type="match status" value="1"/>
</dbReference>
<dbReference type="GO" id="GO:0006606">
    <property type="term" value="P:protein import into nucleus"/>
    <property type="evidence" value="ECO:0007669"/>
    <property type="project" value="TreeGrafter"/>
</dbReference>
<dbReference type="InterPro" id="IPR015943">
    <property type="entry name" value="WD40/YVTN_repeat-like_dom_sf"/>
</dbReference>